<feature type="domain" description="DUF1553" evidence="2">
    <location>
        <begin position="538"/>
        <end position="794"/>
    </location>
</feature>
<sequence length="828" mass="94896">MARINSCRIQGKFQNRLCCVLGLAIVWGISAFGFAETNNKVPVEKNLKPVVDFTQQIQPLLAKHCYSCHGPDVQEGGLRLDQSEQAFQQLESEATAIVPRHPEKSELIARITTKDEDLQMPPEGDRLSGEQIGLLKNWIQQGAEWKKHWAFQPPQKFTPPQTKNSKWVKNPIDAFILAKLEEKGLLPAPPADRVTLIRRAYFNLTGLPPTPEEVDQFVNDPDPNAYEKLVDRLLASPRYGERWARHWLDLVRYADTNSFERDGEKPNAWRFRDYVIRAFNEDKPYSQFIKEQLAGDELDQVTHETIIATGYYRLGLWDDEPADPLLGFYNELDDIVSTTSQVFLGLTLNCARCHEHKIDPVPHEDYYRFLAFFHGLNSYGTRGDQLSYNQTDITGPEISAQYAQYDAQQNELKQKMHQIEETGIKKMSGVDQRRSETRERGKLLKEKLKQHLEPEQFQTYQGLKREMKELEAKRKKLPPRKMALSVRRSLKEPRETFVLLRGNPNSRGEKVEPGFPEIFGKTELQIPEPHKDQATSGRRRALAEWIASDDNMLTSRVIVNRVWQHHFGRGIVQSPNNFGQLGVPPTHPELLDWLALEFVKSGQKFKTLHKLIMMSNAYQMSAQHSDQAAAIDPANDLFWRFNMRRLSAEEVRDSILAVNGRLNLKMYGPGFYPEISKEVLQGQSKPGHGWLNSSEEERARRSIYIFVKRSLITPLLSNFDFADTDSTCAVRFVTTQPAQALGMVNGAFVNRQAELFADRVIEQTGTSHAEFVTRAIRLAYGREAQADEVADGVQLIDKLIKQHSLDEKQALNYFCLTILNRNEFVYVD</sequence>
<dbReference type="AlphaFoldDB" id="A0A517REE2"/>
<dbReference type="RefSeq" id="WP_145215143.1">
    <property type="nucleotide sequence ID" value="NZ_CP036269.1"/>
</dbReference>
<dbReference type="KEGG" id="gaz:Pan241w_23250"/>
<dbReference type="GO" id="GO:0009055">
    <property type="term" value="F:electron transfer activity"/>
    <property type="evidence" value="ECO:0007669"/>
    <property type="project" value="InterPro"/>
</dbReference>
<dbReference type="PANTHER" id="PTHR35889">
    <property type="entry name" value="CYCLOINULO-OLIGOSACCHARIDE FRUCTANOTRANSFERASE-RELATED"/>
    <property type="match status" value="1"/>
</dbReference>
<evidence type="ECO:0000313" key="5">
    <source>
        <dbReference type="Proteomes" id="UP000317171"/>
    </source>
</evidence>
<protein>
    <submittedName>
        <fullName evidence="4">Planctomycete cytochrome C</fullName>
    </submittedName>
</protein>
<evidence type="ECO:0000259" key="2">
    <source>
        <dbReference type="Pfam" id="PF07587"/>
    </source>
</evidence>
<dbReference type="Gene3D" id="1.10.760.10">
    <property type="entry name" value="Cytochrome c-like domain"/>
    <property type="match status" value="1"/>
</dbReference>
<name>A0A517REE2_9PLAN</name>
<dbReference type="InterPro" id="IPR011429">
    <property type="entry name" value="Cyt_c_Planctomycete-type"/>
</dbReference>
<reference evidence="4 5" key="1">
    <citation type="submission" date="2019-02" db="EMBL/GenBank/DDBJ databases">
        <title>Deep-cultivation of Planctomycetes and their phenomic and genomic characterization uncovers novel biology.</title>
        <authorList>
            <person name="Wiegand S."/>
            <person name="Jogler M."/>
            <person name="Boedeker C."/>
            <person name="Pinto D."/>
            <person name="Vollmers J."/>
            <person name="Rivas-Marin E."/>
            <person name="Kohn T."/>
            <person name="Peeters S.H."/>
            <person name="Heuer A."/>
            <person name="Rast P."/>
            <person name="Oberbeckmann S."/>
            <person name="Bunk B."/>
            <person name="Jeske O."/>
            <person name="Meyerdierks A."/>
            <person name="Storesund J.E."/>
            <person name="Kallscheuer N."/>
            <person name="Luecker S."/>
            <person name="Lage O.M."/>
            <person name="Pohl T."/>
            <person name="Merkel B.J."/>
            <person name="Hornburger P."/>
            <person name="Mueller R.-W."/>
            <person name="Bruemmer F."/>
            <person name="Labrenz M."/>
            <person name="Spormann A.M."/>
            <person name="Op den Camp H."/>
            <person name="Overmann J."/>
            <person name="Amann R."/>
            <person name="Jetten M.S.M."/>
            <person name="Mascher T."/>
            <person name="Medema M.H."/>
            <person name="Devos D.P."/>
            <person name="Kaster A.-K."/>
            <person name="Ovreas L."/>
            <person name="Rohde M."/>
            <person name="Galperin M.Y."/>
            <person name="Jogler C."/>
        </authorList>
    </citation>
    <scope>NUCLEOTIDE SEQUENCE [LARGE SCALE GENOMIC DNA]</scope>
    <source>
        <strain evidence="4 5">Pan241w</strain>
    </source>
</reference>
<proteinExistence type="predicted"/>
<dbReference type="GO" id="GO:0020037">
    <property type="term" value="F:heme binding"/>
    <property type="evidence" value="ECO:0007669"/>
    <property type="project" value="InterPro"/>
</dbReference>
<dbReference type="SUPFAM" id="SSF46626">
    <property type="entry name" value="Cytochrome c"/>
    <property type="match status" value="1"/>
</dbReference>
<dbReference type="InterPro" id="IPR022655">
    <property type="entry name" value="DUF1553"/>
</dbReference>
<accession>A0A517REE2</accession>
<dbReference type="Pfam" id="PF07583">
    <property type="entry name" value="PSCyt2"/>
    <property type="match status" value="1"/>
</dbReference>
<evidence type="ECO:0000259" key="3">
    <source>
        <dbReference type="Pfam" id="PF07635"/>
    </source>
</evidence>
<dbReference type="Proteomes" id="UP000317171">
    <property type="component" value="Chromosome"/>
</dbReference>
<keyword evidence="5" id="KW-1185">Reference proteome</keyword>
<dbReference type="PANTHER" id="PTHR35889:SF3">
    <property type="entry name" value="F-BOX DOMAIN-CONTAINING PROTEIN"/>
    <property type="match status" value="1"/>
</dbReference>
<dbReference type="OrthoDB" id="127107at2"/>
<dbReference type="EMBL" id="CP036269">
    <property type="protein sequence ID" value="QDT42243.1"/>
    <property type="molecule type" value="Genomic_DNA"/>
</dbReference>
<dbReference type="InterPro" id="IPR036909">
    <property type="entry name" value="Cyt_c-like_dom_sf"/>
</dbReference>
<dbReference type="Pfam" id="PF07587">
    <property type="entry name" value="PSD1"/>
    <property type="match status" value="1"/>
</dbReference>
<dbReference type="InterPro" id="IPR011444">
    <property type="entry name" value="DUF1549"/>
</dbReference>
<feature type="domain" description="DUF1549" evidence="1">
    <location>
        <begin position="171"/>
        <end position="376"/>
    </location>
</feature>
<evidence type="ECO:0000259" key="1">
    <source>
        <dbReference type="Pfam" id="PF07583"/>
    </source>
</evidence>
<gene>
    <name evidence="4" type="ORF">Pan241w_23250</name>
</gene>
<dbReference type="Pfam" id="PF07635">
    <property type="entry name" value="PSCyt1"/>
    <property type="match status" value="1"/>
</dbReference>
<feature type="domain" description="Cytochrome C Planctomycete-type" evidence="3">
    <location>
        <begin position="65"/>
        <end position="124"/>
    </location>
</feature>
<evidence type="ECO:0000313" key="4">
    <source>
        <dbReference type="EMBL" id="QDT42243.1"/>
    </source>
</evidence>
<organism evidence="4 5">
    <name type="scientific">Gimesia alba</name>
    <dbReference type="NCBI Taxonomy" id="2527973"/>
    <lineage>
        <taxon>Bacteria</taxon>
        <taxon>Pseudomonadati</taxon>
        <taxon>Planctomycetota</taxon>
        <taxon>Planctomycetia</taxon>
        <taxon>Planctomycetales</taxon>
        <taxon>Planctomycetaceae</taxon>
        <taxon>Gimesia</taxon>
    </lineage>
</organism>